<dbReference type="Pfam" id="PF00562">
    <property type="entry name" value="RNA_pol_Rpb2_6"/>
    <property type="match status" value="1"/>
</dbReference>
<keyword evidence="13" id="KW-1185">Reference proteome</keyword>
<dbReference type="OrthoDB" id="10248617at2759"/>
<organism evidence="12 13">
    <name type="scientific">Anisakis simplex</name>
    <name type="common">Herring worm</name>
    <dbReference type="NCBI Taxonomy" id="6269"/>
    <lineage>
        <taxon>Eukaryota</taxon>
        <taxon>Metazoa</taxon>
        <taxon>Ecdysozoa</taxon>
        <taxon>Nematoda</taxon>
        <taxon>Chromadorea</taxon>
        <taxon>Rhabditida</taxon>
        <taxon>Spirurina</taxon>
        <taxon>Ascaridomorpha</taxon>
        <taxon>Ascaridoidea</taxon>
        <taxon>Anisakidae</taxon>
        <taxon>Anisakis</taxon>
        <taxon>Anisakis simplex complex</taxon>
    </lineage>
</organism>
<evidence type="ECO:0000256" key="1">
    <source>
        <dbReference type="ARBA" id="ARBA00006835"/>
    </source>
</evidence>
<sequence length="395" mass="44807">MLRSSVAIHLSDNEEKFFLLVYMAQKLVALAKGECAPESPDNPQFQEAAVSGHIMLLTLRERLETVLRNARYRIEQEAQKKETFRLNSRELLRALRGAGSITRGMEFFLATGNLVTQTGLGLQQTQGFSVIAERINYLRFVSHFRAIHRGAFFMEMRTTDVRKLRPEAWGFICPVHTPDGAPCGLLNHVTASVRIVTHYSSLKHISTLLNELGVLTHSAVSLTNSDEMYPVLVDGRFVGYVPYSKASYVEKQLRLRKVDEKDKSVPYCCEIVLIKRSEDPTRILTQYPGLYILSDPAHMIRPVKNLVANTTEFIGTFEQVYLSICIEPSEAEPGVTEHQELHPSCLFSFAGNLIPFPDHNQSPRNVYQCQMGKQTMGTPIHAWCKRADNKMYRLQ</sequence>
<evidence type="ECO:0000256" key="4">
    <source>
        <dbReference type="ARBA" id="ARBA00022679"/>
    </source>
</evidence>
<evidence type="ECO:0000259" key="11">
    <source>
        <dbReference type="Pfam" id="PF06883"/>
    </source>
</evidence>
<dbReference type="Gene3D" id="3.90.1070.20">
    <property type="match status" value="1"/>
</dbReference>
<evidence type="ECO:0000256" key="8">
    <source>
        <dbReference type="RuleBase" id="RU000434"/>
    </source>
</evidence>
<accession>A0A3P6SGG5</accession>
<evidence type="ECO:0000259" key="9">
    <source>
        <dbReference type="Pfam" id="PF00562"/>
    </source>
</evidence>
<evidence type="ECO:0000256" key="7">
    <source>
        <dbReference type="ARBA" id="ARBA00047768"/>
    </source>
</evidence>
<feature type="non-terminal residue" evidence="12">
    <location>
        <position position="395"/>
    </location>
</feature>
<feature type="domain" description="DNA-directed RNA polymerase subunit 2 hybrid-binding" evidence="9">
    <location>
        <begin position="352"/>
        <end position="394"/>
    </location>
</feature>
<dbReference type="AlphaFoldDB" id="A0A3P6SGG5"/>
<dbReference type="InterPro" id="IPR007645">
    <property type="entry name" value="RNA_pol_Rpb2_3"/>
</dbReference>
<protein>
    <recommendedName>
        <fullName evidence="2">DNA-directed RNA polymerase</fullName>
        <ecNumber evidence="2">2.7.7.6</ecNumber>
    </recommendedName>
</protein>
<keyword evidence="5" id="KW-0548">Nucleotidyltransferase</keyword>
<proteinExistence type="inferred from homology"/>
<dbReference type="GO" id="GO:0003677">
    <property type="term" value="F:DNA binding"/>
    <property type="evidence" value="ECO:0007669"/>
    <property type="project" value="InterPro"/>
</dbReference>
<gene>
    <name evidence="12" type="ORF">ASIM_LOCUS19585</name>
</gene>
<evidence type="ECO:0000256" key="5">
    <source>
        <dbReference type="ARBA" id="ARBA00022695"/>
    </source>
</evidence>
<dbReference type="Proteomes" id="UP000267096">
    <property type="component" value="Unassembled WGS sequence"/>
</dbReference>
<comment type="similarity">
    <text evidence="1 8">Belongs to the RNA polymerase beta chain family.</text>
</comment>
<evidence type="ECO:0000313" key="13">
    <source>
        <dbReference type="Proteomes" id="UP000267096"/>
    </source>
</evidence>
<dbReference type="PANTHER" id="PTHR20856">
    <property type="entry name" value="DNA-DIRECTED RNA POLYMERASE I SUBUNIT 2"/>
    <property type="match status" value="1"/>
</dbReference>
<evidence type="ECO:0000256" key="6">
    <source>
        <dbReference type="ARBA" id="ARBA00023163"/>
    </source>
</evidence>
<dbReference type="EMBL" id="UYRR01037525">
    <property type="protein sequence ID" value="VDK70679.1"/>
    <property type="molecule type" value="Genomic_DNA"/>
</dbReference>
<dbReference type="GO" id="GO:0032549">
    <property type="term" value="F:ribonucleoside binding"/>
    <property type="evidence" value="ECO:0007669"/>
    <property type="project" value="InterPro"/>
</dbReference>
<dbReference type="GO" id="GO:0000428">
    <property type="term" value="C:DNA-directed RNA polymerase complex"/>
    <property type="evidence" value="ECO:0007669"/>
    <property type="project" value="UniProtKB-KW"/>
</dbReference>
<evidence type="ECO:0000313" key="12">
    <source>
        <dbReference type="EMBL" id="VDK70679.1"/>
    </source>
</evidence>
<dbReference type="InterPro" id="IPR007120">
    <property type="entry name" value="DNA-dir_RNAP_su2_dom"/>
</dbReference>
<dbReference type="GO" id="GO:0003899">
    <property type="term" value="F:DNA-directed RNA polymerase activity"/>
    <property type="evidence" value="ECO:0007669"/>
    <property type="project" value="UniProtKB-EC"/>
</dbReference>
<dbReference type="InterPro" id="IPR015712">
    <property type="entry name" value="DNA-dir_RNA_pol_su2"/>
</dbReference>
<evidence type="ECO:0000259" key="10">
    <source>
        <dbReference type="Pfam" id="PF04565"/>
    </source>
</evidence>
<dbReference type="GO" id="GO:0006351">
    <property type="term" value="P:DNA-templated transcription"/>
    <property type="evidence" value="ECO:0007669"/>
    <property type="project" value="InterPro"/>
</dbReference>
<dbReference type="InterPro" id="IPR009674">
    <property type="entry name" value="Rpa2_dom_4"/>
</dbReference>
<dbReference type="GO" id="GO:0005634">
    <property type="term" value="C:nucleus"/>
    <property type="evidence" value="ECO:0007669"/>
    <property type="project" value="InterPro"/>
</dbReference>
<dbReference type="Gene3D" id="3.90.1100.10">
    <property type="match status" value="1"/>
</dbReference>
<reference evidence="12 13" key="1">
    <citation type="submission" date="2018-11" db="EMBL/GenBank/DDBJ databases">
        <authorList>
            <consortium name="Pathogen Informatics"/>
        </authorList>
    </citation>
    <scope>NUCLEOTIDE SEQUENCE [LARGE SCALE GENOMIC DNA]</scope>
</reference>
<dbReference type="Pfam" id="PF04565">
    <property type="entry name" value="RNA_pol_Rpb2_3"/>
    <property type="match status" value="1"/>
</dbReference>
<evidence type="ECO:0000256" key="3">
    <source>
        <dbReference type="ARBA" id="ARBA00022478"/>
    </source>
</evidence>
<dbReference type="EC" id="2.7.7.6" evidence="2"/>
<keyword evidence="6" id="KW-0804">Transcription</keyword>
<name>A0A3P6SGG5_ANISI</name>
<keyword evidence="4" id="KW-0808">Transferase</keyword>
<dbReference type="Pfam" id="PF06883">
    <property type="entry name" value="RNA_pol_Rpa2_4"/>
    <property type="match status" value="1"/>
</dbReference>
<dbReference type="SUPFAM" id="SSF64484">
    <property type="entry name" value="beta and beta-prime subunits of DNA dependent RNA-polymerase"/>
    <property type="match status" value="1"/>
</dbReference>
<comment type="catalytic activity">
    <reaction evidence="7">
        <text>RNA(n) + a ribonucleoside 5'-triphosphate = RNA(n+1) + diphosphate</text>
        <dbReference type="Rhea" id="RHEA:21248"/>
        <dbReference type="Rhea" id="RHEA-COMP:14527"/>
        <dbReference type="Rhea" id="RHEA-COMP:17342"/>
        <dbReference type="ChEBI" id="CHEBI:33019"/>
        <dbReference type="ChEBI" id="CHEBI:61557"/>
        <dbReference type="ChEBI" id="CHEBI:140395"/>
        <dbReference type="EC" id="2.7.7.6"/>
    </reaction>
    <physiologicalReaction direction="left-to-right" evidence="7">
        <dbReference type="Rhea" id="RHEA:21249"/>
    </physiologicalReaction>
</comment>
<feature type="domain" description="RNA polymerase Rpb2" evidence="10">
    <location>
        <begin position="131"/>
        <end position="195"/>
    </location>
</feature>
<keyword evidence="3" id="KW-0240">DNA-directed RNA polymerase</keyword>
<feature type="domain" description="DNA-directed RNA polymerase I subunit RPA2" evidence="11">
    <location>
        <begin position="238"/>
        <end position="301"/>
    </location>
</feature>
<evidence type="ECO:0000256" key="2">
    <source>
        <dbReference type="ARBA" id="ARBA00012418"/>
    </source>
</evidence>